<dbReference type="PROSITE" id="PS51186">
    <property type="entry name" value="GNAT"/>
    <property type="match status" value="1"/>
</dbReference>
<organism evidence="4 5">
    <name type="scientific">Faecalicatena contorta</name>
    <dbReference type="NCBI Taxonomy" id="39482"/>
    <lineage>
        <taxon>Bacteria</taxon>
        <taxon>Bacillati</taxon>
        <taxon>Bacillota</taxon>
        <taxon>Clostridia</taxon>
        <taxon>Lachnospirales</taxon>
        <taxon>Lachnospiraceae</taxon>
        <taxon>Faecalicatena</taxon>
    </lineage>
</organism>
<dbReference type="AlphaFoldDB" id="A0A315ZWF8"/>
<keyword evidence="2" id="KW-0012">Acyltransferase</keyword>
<keyword evidence="1 4" id="KW-0808">Transferase</keyword>
<dbReference type="GO" id="GO:0016747">
    <property type="term" value="F:acyltransferase activity, transferring groups other than amino-acyl groups"/>
    <property type="evidence" value="ECO:0007669"/>
    <property type="project" value="InterPro"/>
</dbReference>
<sequence length="189" mass="21942">MEHNEVTIRMAVLEDAEEILDIYIPYVTDSAISFEYCPPSLEEFQDRMLSIMKRFPYLVAERDGQIVGYCYASAFKNRDAYDWSVETTIYLRREYKGGGIGRKLYEKLEGILEAQHILNLNACIAYPHPESIAFHEKLGYKTVAHFHKCGYKSGVWYDMVWMEKMLGSHEVDPLPVIPAGNLDMEKLWN</sequence>
<evidence type="ECO:0000256" key="2">
    <source>
        <dbReference type="ARBA" id="ARBA00023315"/>
    </source>
</evidence>
<dbReference type="EMBL" id="UHJJ01000005">
    <property type="protein sequence ID" value="SUQ14097.1"/>
    <property type="molecule type" value="Genomic_DNA"/>
</dbReference>
<dbReference type="InterPro" id="IPR016181">
    <property type="entry name" value="Acyl_CoA_acyltransferase"/>
</dbReference>
<reference evidence="5" key="1">
    <citation type="submission" date="2017-07" db="EMBL/GenBank/DDBJ databases">
        <authorList>
            <person name="Varghese N."/>
            <person name="Submissions S."/>
        </authorList>
    </citation>
    <scope>NUCLEOTIDE SEQUENCE [LARGE SCALE GENOMIC DNA]</scope>
    <source>
        <strain evidence="5">NLAE-zl-C134</strain>
    </source>
</reference>
<dbReference type="InterPro" id="IPR000182">
    <property type="entry name" value="GNAT_dom"/>
</dbReference>
<evidence type="ECO:0000256" key="1">
    <source>
        <dbReference type="ARBA" id="ARBA00022679"/>
    </source>
</evidence>
<evidence type="ECO:0000313" key="5">
    <source>
        <dbReference type="Proteomes" id="UP000254051"/>
    </source>
</evidence>
<protein>
    <submittedName>
        <fullName evidence="4">Phosphinothricin acetyltransferase</fullName>
    </submittedName>
</protein>
<accession>A0A315ZWF8</accession>
<dbReference type="Gene3D" id="3.40.630.30">
    <property type="match status" value="1"/>
</dbReference>
<dbReference type="Pfam" id="PF13420">
    <property type="entry name" value="Acetyltransf_4"/>
    <property type="match status" value="1"/>
</dbReference>
<dbReference type="RefSeq" id="WP_109710676.1">
    <property type="nucleotide sequence ID" value="NZ_QGDS01000005.1"/>
</dbReference>
<dbReference type="OrthoDB" id="9798006at2"/>
<dbReference type="Proteomes" id="UP000254051">
    <property type="component" value="Unassembled WGS sequence"/>
</dbReference>
<dbReference type="CDD" id="cd04301">
    <property type="entry name" value="NAT_SF"/>
    <property type="match status" value="1"/>
</dbReference>
<evidence type="ECO:0000259" key="3">
    <source>
        <dbReference type="PROSITE" id="PS51186"/>
    </source>
</evidence>
<keyword evidence="5" id="KW-1185">Reference proteome</keyword>
<evidence type="ECO:0000313" key="4">
    <source>
        <dbReference type="EMBL" id="SUQ14097.1"/>
    </source>
</evidence>
<proteinExistence type="predicted"/>
<dbReference type="SUPFAM" id="SSF55729">
    <property type="entry name" value="Acyl-CoA N-acyltransferases (Nat)"/>
    <property type="match status" value="1"/>
</dbReference>
<dbReference type="PANTHER" id="PTHR43072:SF23">
    <property type="entry name" value="UPF0039 PROTEIN C11D3.02C"/>
    <property type="match status" value="1"/>
</dbReference>
<dbReference type="PANTHER" id="PTHR43072">
    <property type="entry name" value="N-ACETYLTRANSFERASE"/>
    <property type="match status" value="1"/>
</dbReference>
<feature type="domain" description="N-acetyltransferase" evidence="3">
    <location>
        <begin position="6"/>
        <end position="167"/>
    </location>
</feature>
<gene>
    <name evidence="4" type="ORF">SAMN05216529_10571</name>
</gene>
<name>A0A315ZWF8_9FIRM</name>